<organism evidence="2 3">
    <name type="scientific">[Eubacterium] siraeum</name>
    <dbReference type="NCBI Taxonomy" id="39492"/>
    <lineage>
        <taxon>Bacteria</taxon>
        <taxon>Bacillati</taxon>
        <taxon>Bacillota</taxon>
        <taxon>Clostridia</taxon>
        <taxon>Eubacteriales</taxon>
        <taxon>Oscillospiraceae</taxon>
        <taxon>Oscillospiraceae incertae sedis</taxon>
    </lineage>
</organism>
<feature type="transmembrane region" description="Helical" evidence="1">
    <location>
        <begin position="9"/>
        <end position="30"/>
    </location>
</feature>
<sequence>MNTNTRKTNIFITIGAITLLVHAIGFLLPWCNMNGVKVQEGLAFIAGGSWVAIALCLGFELYFAFVGWQSRKLVAVCRILSVVASVAALVIELIIISSIKINIASFGVGIYLCIITLAVNIMCCTAVCVLSIKDGTVQKA</sequence>
<proteinExistence type="predicted"/>
<evidence type="ECO:0000313" key="2">
    <source>
        <dbReference type="EMBL" id="CUQ88252.1"/>
    </source>
</evidence>
<feature type="transmembrane region" description="Helical" evidence="1">
    <location>
        <begin position="75"/>
        <end position="96"/>
    </location>
</feature>
<keyword evidence="1" id="KW-1133">Transmembrane helix</keyword>
<evidence type="ECO:0000256" key="1">
    <source>
        <dbReference type="SAM" id="Phobius"/>
    </source>
</evidence>
<keyword evidence="1" id="KW-0472">Membrane</keyword>
<feature type="transmembrane region" description="Helical" evidence="1">
    <location>
        <begin position="42"/>
        <end position="63"/>
    </location>
</feature>
<dbReference type="EMBL" id="CZBY01000013">
    <property type="protein sequence ID" value="CUQ88252.1"/>
    <property type="molecule type" value="Genomic_DNA"/>
</dbReference>
<protein>
    <submittedName>
        <fullName evidence="2">Uncharacterized protein</fullName>
    </submittedName>
</protein>
<reference evidence="2 3" key="1">
    <citation type="submission" date="2015-09" db="EMBL/GenBank/DDBJ databases">
        <authorList>
            <consortium name="Pathogen Informatics"/>
        </authorList>
    </citation>
    <scope>NUCLEOTIDE SEQUENCE [LARGE SCALE GENOMIC DNA]</scope>
    <source>
        <strain evidence="2 3">2789STDY5834928</strain>
    </source>
</reference>
<keyword evidence="1" id="KW-0812">Transmembrane</keyword>
<dbReference type="AlphaFoldDB" id="A0A174ZQH5"/>
<evidence type="ECO:0000313" key="3">
    <source>
        <dbReference type="Proteomes" id="UP000095662"/>
    </source>
</evidence>
<feature type="transmembrane region" description="Helical" evidence="1">
    <location>
        <begin position="108"/>
        <end position="132"/>
    </location>
</feature>
<dbReference type="STRING" id="39492.ERS852540_01681"/>
<dbReference type="Proteomes" id="UP000095662">
    <property type="component" value="Unassembled WGS sequence"/>
</dbReference>
<name>A0A174ZQH5_9FIRM</name>
<gene>
    <name evidence="2" type="ORF">ERS852540_01681</name>
</gene>
<accession>A0A174ZQH5</accession>